<name>A0A9D4N2X9_DREPO</name>
<dbReference type="CDD" id="cd16481">
    <property type="entry name" value="RING-H2_TTC3"/>
    <property type="match status" value="1"/>
</dbReference>
<dbReference type="PANTHER" id="PTHR17550:SF4">
    <property type="entry name" value="E3 UBIQUITIN-PROTEIN LIGASE TTC3"/>
    <property type="match status" value="1"/>
</dbReference>
<dbReference type="SMART" id="SM00184">
    <property type="entry name" value="RING"/>
    <property type="match status" value="1"/>
</dbReference>
<dbReference type="PROSITE" id="PS50089">
    <property type="entry name" value="ZF_RING_2"/>
    <property type="match status" value="1"/>
</dbReference>
<feature type="region of interest" description="Disordered" evidence="4">
    <location>
        <begin position="54"/>
        <end position="77"/>
    </location>
</feature>
<dbReference type="PANTHER" id="PTHR17550">
    <property type="entry name" value="E3 UBIQUITIN-PROTEIN LIGASE TTC3"/>
    <property type="match status" value="1"/>
</dbReference>
<reference evidence="6" key="2">
    <citation type="submission" date="2020-11" db="EMBL/GenBank/DDBJ databases">
        <authorList>
            <person name="McCartney M.A."/>
            <person name="Auch B."/>
            <person name="Kono T."/>
            <person name="Mallez S."/>
            <person name="Becker A."/>
            <person name="Gohl D.M."/>
            <person name="Silverstein K.A.T."/>
            <person name="Koren S."/>
            <person name="Bechman K.B."/>
            <person name="Herman A."/>
            <person name="Abrahante J.E."/>
            <person name="Garbe J."/>
        </authorList>
    </citation>
    <scope>NUCLEOTIDE SEQUENCE</scope>
    <source>
        <strain evidence="6">Duluth1</strain>
        <tissue evidence="6">Whole animal</tissue>
    </source>
</reference>
<feature type="compositionally biased region" description="Polar residues" evidence="4">
    <location>
        <begin position="57"/>
        <end position="68"/>
    </location>
</feature>
<dbReference type="InterPro" id="IPR001841">
    <property type="entry name" value="Znf_RING"/>
</dbReference>
<keyword evidence="2" id="KW-0862">Zinc</keyword>
<dbReference type="Pfam" id="PF13639">
    <property type="entry name" value="zf-RING_2"/>
    <property type="match status" value="1"/>
</dbReference>
<evidence type="ECO:0000313" key="7">
    <source>
        <dbReference type="Proteomes" id="UP000828390"/>
    </source>
</evidence>
<feature type="compositionally biased region" description="Low complexity" evidence="4">
    <location>
        <begin position="518"/>
        <end position="538"/>
    </location>
</feature>
<protein>
    <recommendedName>
        <fullName evidence="5">RING-type domain-containing protein</fullName>
    </recommendedName>
</protein>
<proteinExistence type="predicted"/>
<dbReference type="OrthoDB" id="8062037at2759"/>
<accession>A0A9D4N2X9</accession>
<evidence type="ECO:0000313" key="6">
    <source>
        <dbReference type="EMBL" id="KAH3886309.1"/>
    </source>
</evidence>
<feature type="compositionally biased region" description="Polar residues" evidence="4">
    <location>
        <begin position="1917"/>
        <end position="1927"/>
    </location>
</feature>
<comment type="caution">
    <text evidence="6">The sequence shown here is derived from an EMBL/GenBank/DDBJ whole genome shotgun (WGS) entry which is preliminary data.</text>
</comment>
<keyword evidence="1 3" id="KW-0479">Metal-binding</keyword>
<evidence type="ECO:0000256" key="2">
    <source>
        <dbReference type="ARBA" id="ARBA00022833"/>
    </source>
</evidence>
<feature type="region of interest" description="Disordered" evidence="4">
    <location>
        <begin position="2191"/>
        <end position="2213"/>
    </location>
</feature>
<feature type="region of interest" description="Disordered" evidence="4">
    <location>
        <begin position="2012"/>
        <end position="2085"/>
    </location>
</feature>
<reference evidence="6" key="1">
    <citation type="journal article" date="2019" name="bioRxiv">
        <title>The Genome of the Zebra Mussel, Dreissena polymorpha: A Resource for Invasive Species Research.</title>
        <authorList>
            <person name="McCartney M.A."/>
            <person name="Auch B."/>
            <person name="Kono T."/>
            <person name="Mallez S."/>
            <person name="Zhang Y."/>
            <person name="Obille A."/>
            <person name="Becker A."/>
            <person name="Abrahante J.E."/>
            <person name="Garbe J."/>
            <person name="Badalamenti J.P."/>
            <person name="Herman A."/>
            <person name="Mangelson H."/>
            <person name="Liachko I."/>
            <person name="Sullivan S."/>
            <person name="Sone E.D."/>
            <person name="Koren S."/>
            <person name="Silverstein K.A.T."/>
            <person name="Beckman K.B."/>
            <person name="Gohl D.M."/>
        </authorList>
    </citation>
    <scope>NUCLEOTIDE SEQUENCE</scope>
    <source>
        <strain evidence="6">Duluth1</strain>
        <tissue evidence="6">Whole animal</tissue>
    </source>
</reference>
<evidence type="ECO:0000256" key="4">
    <source>
        <dbReference type="SAM" id="MobiDB-lite"/>
    </source>
</evidence>
<feature type="domain" description="RING-type" evidence="5">
    <location>
        <begin position="2322"/>
        <end position="2362"/>
    </location>
</feature>
<feature type="region of interest" description="Disordered" evidence="4">
    <location>
        <begin position="1888"/>
        <end position="1927"/>
    </location>
</feature>
<evidence type="ECO:0000256" key="1">
    <source>
        <dbReference type="ARBA" id="ARBA00022771"/>
    </source>
</evidence>
<dbReference type="EMBL" id="JAIWYP010000001">
    <property type="protein sequence ID" value="KAH3886309.1"/>
    <property type="molecule type" value="Genomic_DNA"/>
</dbReference>
<dbReference type="GO" id="GO:0008270">
    <property type="term" value="F:zinc ion binding"/>
    <property type="evidence" value="ECO:0007669"/>
    <property type="project" value="UniProtKB-KW"/>
</dbReference>
<dbReference type="Gene3D" id="1.25.40.10">
    <property type="entry name" value="Tetratricopeptide repeat domain"/>
    <property type="match status" value="1"/>
</dbReference>
<gene>
    <name evidence="6" type="ORF">DPMN_010313</name>
</gene>
<feature type="region of interest" description="Disordered" evidence="4">
    <location>
        <begin position="498"/>
        <end position="541"/>
    </location>
</feature>
<sequence length="2376" mass="261466">MAENANNHYDPSFYNVMQNTRASSPVFNGYPVAPTPPPMGTVYYTFPPPQAHVSHGYQPSSQRYSMHVTSPPGHSGHQQYILRPGMMQAQHYPVHVPPPGPLANMDQRYHPVPGTVPISSIQQPSIHTAVPSTLSFGSLSNSFSPVTHCPTPILPPRLQIQGCNLFKSDSKGQTESFLKAASSRGLQITLPKSKSEPCYQPAMKFDGSSSLLVNSDHAIGLLKDPPINIVATKAHGSYPDNLNQNNALSYEMIGAIDIASKCTKLYTWDDRNQCTSTVDVKPQLKSFNSIECSSERESPDDSIDIIEEHEYFSGKECLNMVASDDTEDNDTISDDTACDELLNSVPHVGKEMEKALIISDNTPTVDTLTFEELSLKIVKIAIANGILEYFGYHGSKCVFPEDTTDVSEETTGMEPISNSLYQNNAINQVPEGIKIWQSKITQDNNYMSDNLDSDTCSIDGSLSDSLDAFKLKAMRRGIKIEDPKDLFSDSDSEMMTKIPGLKFRRHSGPAFASERARSSTPTSYPSASSSTPTSYPSALISNPADEQSNIQFAPPATYSWSDSLNNSFAGSDVTDTLNNSQIRANAPEFFPRKKSRNEMGSDFNDNILHVNAPNDKKLCFSVGTQVAPCCQDVCIETKVIKMKDICIETGSCDIRNVLVGTDSSTLISANGLKIVKPSVKCVSKAVGTDKKKRRSVGVNIRMRDPPKHDKDTMTEAFTTIALTGTTEHALHGKVVSLQMEVLAFRANQVMEKLRSMKEGVEKNLQAKDLFLDRTEFDMVGGILQKKMVKIDAVLQQIQEEAISCCTLLEAGHMLNELPDFESAVSDLSYHPIKVRAIPQPLLTDPAACSSPEVARISNVVSIGTQCSLQDAMGTIVAVPPALSDSAKPDETKQVSESSKSLSFELVFPQEYKEPSNQKALAPSQPSAMAQAASRGQEIPAWLCLLYNLVVQYPSPQYQIAVPLCKQALEDLQKTSHHQHPEVATMLNTLALVYRDQSKNKEVGNLLNDVLKTLRRPSVRSGLANILKRLYKIYGYCVELEEAEPLCTETLEIIEKAPPDVTGCLKGPDINVGAQALGHDSLSSDDEDVRDVLDVEQHLGGIIDSFPSASAFETQGMSGQLVPREELADTLDEILKLTNDQNEPDALSDADHQSVPGSKMAQTPPEGASSQHDDSQSDQMTLNEVIDAFKQVIALFDEQERITLERNSRWERITDRINSWTPGLEKSIHEGESEQEQDHEDNTVAYGDINVVPNEHHEQRFLSEEEDTLSRGKMETRSFEDTVIGLEKVNSEDNIEQKRNEKIVKEQTRANSDVQRQDGDNIYGKWSSVVLNECGIGDGTSEAESVPVKQENDLNEKFVRLEENIDNIEQYMAKTMGAEYDVIDAISNYNPKSSRDYMEVIDNIDEDEFNDISPALEQVNVASKTERGNKSGSTLDICRNSINSKETAHKYEQAIEPSEVYVSPEKSLDNNISLVTDQIQATAFDTSLPVVDMHSPVSTDTDSYETVSKTNVLASDSNVPGASSTVPEVTSYVSGQCNFGEVIPSNSAFGPYLPCGIPVVPNVNPMLYHSVCQQLLQAYPELAARPDMLMQLAMNQTNLLGMHLQQSGAGMYSGFVLPQQGPLPQFSGVEPPEQSIETQVNKNSNVQSTDQPYTAVAQRTMEEGAVASRTMEEGAVAPRTMEVGAVAPRTMEEGANFVKAPPGLGMVAREKGNEKKIGNASVEVGSSTVNKDQNTGTIGVSETCIIPEKRFTHKNVIAELQNNADNSLKPLRRPGLSKTMPNDNCGKVCSSGSLASQYVDSSLSAEQNEESAQENKPCITKYFALSSAPIIKPVEINAQEDCNNNAAISKVREVKKVKDDRSEKGVADDDKKGQVTNFIRLSDMPDLSNFEDVNSKPLRTSSKPPRQVFKNKPPQQPHFGNQSSMNTNVQEEWPSLLSPETVNKATSQKQNVDFMPEYASRHQHENRQTRVVDHLVFGVSSQVARSVASLDHIGQPPRKVPTPPVGSTAEWINVKKQEDSANSQKNGSRSRSRHQSSQDGSSTFQPSGRSGNRSRSQSQSSRPTAPSSLNSVVNTPKPSMSNFLASGENWDNEVDDYAPSFTLVHNTKRPINISRHNQSVSMVTNTTSLANKNRTADFTNPLLSAVDKAVSVPVQKGRPVTSLCEIELPVTKSTGQKETELPKDDWCEVQSKRKRHCSREQQRDPGQPGGVPKIVTQLGANKENKKTNFERLIGRMHETFPNVDRKGLIDAVTKIREARGSLSGLSMETIVEQAGVHISMRKQDSKQIPGLWTNAKKPQMLNLPPRVQLVMAQGACSEEEEICVICHDSISQEPVKELDCKHVFHSQCISKWVERERTCPTCRQLALFPEEFPRLGK</sequence>
<feature type="region of interest" description="Disordered" evidence="4">
    <location>
        <begin position="1139"/>
        <end position="1177"/>
    </location>
</feature>
<feature type="compositionally biased region" description="Polar residues" evidence="4">
    <location>
        <begin position="2068"/>
        <end position="2083"/>
    </location>
</feature>
<organism evidence="6 7">
    <name type="scientific">Dreissena polymorpha</name>
    <name type="common">Zebra mussel</name>
    <name type="synonym">Mytilus polymorpha</name>
    <dbReference type="NCBI Taxonomy" id="45954"/>
    <lineage>
        <taxon>Eukaryota</taxon>
        <taxon>Metazoa</taxon>
        <taxon>Spiralia</taxon>
        <taxon>Lophotrochozoa</taxon>
        <taxon>Mollusca</taxon>
        <taxon>Bivalvia</taxon>
        <taxon>Autobranchia</taxon>
        <taxon>Heteroconchia</taxon>
        <taxon>Euheterodonta</taxon>
        <taxon>Imparidentia</taxon>
        <taxon>Neoheterodontei</taxon>
        <taxon>Myida</taxon>
        <taxon>Dreissenoidea</taxon>
        <taxon>Dreissenidae</taxon>
        <taxon>Dreissena</taxon>
    </lineage>
</organism>
<dbReference type="Gene3D" id="3.30.40.10">
    <property type="entry name" value="Zinc/RING finger domain, C3HC4 (zinc finger)"/>
    <property type="match status" value="1"/>
</dbReference>
<evidence type="ECO:0000256" key="3">
    <source>
        <dbReference type="PROSITE-ProRule" id="PRU00175"/>
    </source>
</evidence>
<dbReference type="Proteomes" id="UP000828390">
    <property type="component" value="Unassembled WGS sequence"/>
</dbReference>
<dbReference type="InterPro" id="IPR013083">
    <property type="entry name" value="Znf_RING/FYVE/PHD"/>
</dbReference>
<keyword evidence="1 3" id="KW-0863">Zinc-finger</keyword>
<dbReference type="InterPro" id="IPR011990">
    <property type="entry name" value="TPR-like_helical_dom_sf"/>
</dbReference>
<dbReference type="GO" id="GO:0005737">
    <property type="term" value="C:cytoplasm"/>
    <property type="evidence" value="ECO:0007669"/>
    <property type="project" value="UniProtKB-ARBA"/>
</dbReference>
<dbReference type="SUPFAM" id="SSF57850">
    <property type="entry name" value="RING/U-box"/>
    <property type="match status" value="1"/>
</dbReference>
<evidence type="ECO:0000259" key="5">
    <source>
        <dbReference type="PROSITE" id="PS50089"/>
    </source>
</evidence>
<feature type="compositionally biased region" description="Low complexity" evidence="4">
    <location>
        <begin position="2034"/>
        <end position="2067"/>
    </location>
</feature>
<keyword evidence="7" id="KW-1185">Reference proteome</keyword>